<reference evidence="2" key="1">
    <citation type="submission" date="2016-11" db="EMBL/GenBank/DDBJ databases">
        <authorList>
            <person name="Varghese N."/>
            <person name="Submissions S."/>
        </authorList>
    </citation>
    <scope>NUCLEOTIDE SEQUENCE [LARGE SCALE GENOMIC DNA]</scope>
    <source>
        <strain evidence="2">YL228</strain>
    </source>
</reference>
<dbReference type="AlphaFoldDB" id="A0A1K1MGX8"/>
<accession>A0A1K1MGX8</accession>
<dbReference type="Proteomes" id="UP000183461">
    <property type="component" value="Unassembled WGS sequence"/>
</dbReference>
<gene>
    <name evidence="1" type="ORF">SAMN02910280_1197</name>
</gene>
<evidence type="ECO:0000313" key="2">
    <source>
        <dbReference type="Proteomes" id="UP000183461"/>
    </source>
</evidence>
<protein>
    <submittedName>
        <fullName evidence="1">Uncharacterized protein</fullName>
    </submittedName>
</protein>
<dbReference type="EMBL" id="FPIP01000002">
    <property type="protein sequence ID" value="SFW22367.1"/>
    <property type="molecule type" value="Genomic_DNA"/>
</dbReference>
<proteinExistence type="predicted"/>
<dbReference type="RefSeq" id="WP_072299561.1">
    <property type="nucleotide sequence ID" value="NZ_FPIP01000002.1"/>
</dbReference>
<evidence type="ECO:0000313" key="1">
    <source>
        <dbReference type="EMBL" id="SFW22367.1"/>
    </source>
</evidence>
<organism evidence="1 2">
    <name type="scientific">Ruminococcus flavefaciens</name>
    <dbReference type="NCBI Taxonomy" id="1265"/>
    <lineage>
        <taxon>Bacteria</taxon>
        <taxon>Bacillati</taxon>
        <taxon>Bacillota</taxon>
        <taxon>Clostridia</taxon>
        <taxon>Eubacteriales</taxon>
        <taxon>Oscillospiraceae</taxon>
        <taxon>Ruminococcus</taxon>
    </lineage>
</organism>
<name>A0A1K1MGX8_RUMFL</name>
<sequence length="141" mass="16872">MENVKFICSRITDCPNTVEYVFKLSEHIAYLIREYSNYPKNILILELTEENEYIYRIESILKTESDELEDNVIKTIERVSNKYDEEGFWNNILTNKGKKRTPAVFHDLIINEYGVEDENVEWWVAHFFIGLSELVFSREYD</sequence>